<evidence type="ECO:0000313" key="2">
    <source>
        <dbReference type="Proteomes" id="UP001141434"/>
    </source>
</evidence>
<dbReference type="OrthoDB" id="4364447at2759"/>
<comment type="caution">
    <text evidence="1">The sequence shown here is derived from an EMBL/GenBank/DDBJ whole genome shotgun (WGS) entry which is preliminary data.</text>
</comment>
<dbReference type="AlphaFoldDB" id="A0A9W9KN59"/>
<dbReference type="GeneID" id="81391071"/>
<accession>A0A9W9KN59</accession>
<evidence type="ECO:0000313" key="1">
    <source>
        <dbReference type="EMBL" id="KAJ5111691.1"/>
    </source>
</evidence>
<protein>
    <submittedName>
        <fullName evidence="1">Uncharacterized protein</fullName>
    </submittedName>
</protein>
<dbReference type="RefSeq" id="XP_056515170.1">
    <property type="nucleotide sequence ID" value="XM_056651903.1"/>
</dbReference>
<gene>
    <name evidence="1" type="ORF">NUU61_001321</name>
</gene>
<keyword evidence="2" id="KW-1185">Reference proteome</keyword>
<sequence>MGKRHYQLKPHHLRRLVTHIEKGGILDGHADVPEAVREHIYIEEQQKLEKKSRQGVGNIMPYPPININVLPSQASTSGIDGSLPKVSMDPMDIPLEILGLRDEAVKKYVEWHMPNETNETLKAGYRQICNVMLENGLDLEQIYKDQDPAFFIKKGVQLGVARLFVDDIQDWAEKAVRIHNIV</sequence>
<dbReference type="Proteomes" id="UP001141434">
    <property type="component" value="Unassembled WGS sequence"/>
</dbReference>
<name>A0A9W9KN59_9EURO</name>
<organism evidence="1 2">
    <name type="scientific">Penicillium alfredii</name>
    <dbReference type="NCBI Taxonomy" id="1506179"/>
    <lineage>
        <taxon>Eukaryota</taxon>
        <taxon>Fungi</taxon>
        <taxon>Dikarya</taxon>
        <taxon>Ascomycota</taxon>
        <taxon>Pezizomycotina</taxon>
        <taxon>Eurotiomycetes</taxon>
        <taxon>Eurotiomycetidae</taxon>
        <taxon>Eurotiales</taxon>
        <taxon>Aspergillaceae</taxon>
        <taxon>Penicillium</taxon>
    </lineage>
</organism>
<reference evidence="1" key="1">
    <citation type="submission" date="2022-11" db="EMBL/GenBank/DDBJ databases">
        <authorList>
            <person name="Petersen C."/>
        </authorList>
    </citation>
    <scope>NUCLEOTIDE SEQUENCE</scope>
    <source>
        <strain evidence="1">IBT 34128</strain>
    </source>
</reference>
<proteinExistence type="predicted"/>
<reference evidence="1" key="2">
    <citation type="journal article" date="2023" name="IMA Fungus">
        <title>Comparative genomic study of the Penicillium genus elucidates a diverse pangenome and 15 lateral gene transfer events.</title>
        <authorList>
            <person name="Petersen C."/>
            <person name="Sorensen T."/>
            <person name="Nielsen M.R."/>
            <person name="Sondergaard T.E."/>
            <person name="Sorensen J.L."/>
            <person name="Fitzpatrick D.A."/>
            <person name="Frisvad J.C."/>
            <person name="Nielsen K.L."/>
        </authorList>
    </citation>
    <scope>NUCLEOTIDE SEQUENCE</scope>
    <source>
        <strain evidence="1">IBT 34128</strain>
    </source>
</reference>
<dbReference type="EMBL" id="JAPMSZ010000002">
    <property type="protein sequence ID" value="KAJ5111691.1"/>
    <property type="molecule type" value="Genomic_DNA"/>
</dbReference>